<gene>
    <name evidence="1" type="ORF">Ppb6_01916</name>
</gene>
<comment type="caution">
    <text evidence="1">The sequence shown here is derived from an EMBL/GenBank/DDBJ whole genome shotgun (WGS) entry which is preliminary data.</text>
</comment>
<dbReference type="STRING" id="286156.Ppb6_01916"/>
<dbReference type="PATRIC" id="fig|286156.4.peg.2175"/>
<evidence type="ECO:0000313" key="2">
    <source>
        <dbReference type="Proteomes" id="UP000093476"/>
    </source>
</evidence>
<evidence type="ECO:0000313" key="1">
    <source>
        <dbReference type="EMBL" id="OCQ52857.1"/>
    </source>
</evidence>
<proteinExistence type="predicted"/>
<dbReference type="Proteomes" id="UP000093476">
    <property type="component" value="Unassembled WGS sequence"/>
</dbReference>
<dbReference type="Gene3D" id="3.30.1460.10">
    <property type="match status" value="1"/>
</dbReference>
<protein>
    <submittedName>
        <fullName evidence="1">Uncharacterized protein</fullName>
    </submittedName>
</protein>
<reference evidence="1 2" key="1">
    <citation type="submission" date="2015-12" db="EMBL/GenBank/DDBJ databases">
        <title>Genome comparisons provide insights into the role of secondary metabolites in the pathogenic phase of the Photorhabdus life cycle.</title>
        <authorList>
            <person name="Tobias N.J."/>
            <person name="Mishra B."/>
            <person name="Gupta D.K."/>
            <person name="Thines M."/>
            <person name="Stinear T.P."/>
            <person name="Bode H.B."/>
        </authorList>
    </citation>
    <scope>NUCLEOTIDE SEQUENCE [LARGE SCALE GENOMIC DNA]</scope>
    <source>
        <strain evidence="1 2">PB68.1</strain>
    </source>
</reference>
<keyword evidence="2" id="KW-1185">Reference proteome</keyword>
<organism evidence="1 2">
    <name type="scientific">Photorhabdus australis subsp. thailandensis</name>
    <dbReference type="NCBI Taxonomy" id="2805096"/>
    <lineage>
        <taxon>Bacteria</taxon>
        <taxon>Pseudomonadati</taxon>
        <taxon>Pseudomonadota</taxon>
        <taxon>Gammaproteobacteria</taxon>
        <taxon>Enterobacterales</taxon>
        <taxon>Morganellaceae</taxon>
        <taxon>Photorhabdus</taxon>
    </lineage>
</organism>
<sequence length="125" mass="14404">MKNFRNIISRILIEKLGLDAVMLSRLDGNKPVCIELNGGAEIYITYDDDFTLLMFIEIPIKDFRVLQMKSSQVMEVFIADEELHMNVKQKKLVVLTHLDAESKNLDDKLLDKLVSFNIVYEIING</sequence>
<dbReference type="AlphaFoldDB" id="A0A1C0U4K9"/>
<dbReference type="EMBL" id="LOMY01000071">
    <property type="protein sequence ID" value="OCQ52857.1"/>
    <property type="molecule type" value="Genomic_DNA"/>
</dbReference>
<dbReference type="RefSeq" id="WP_015835583.1">
    <property type="nucleotide sequence ID" value="NZ_CAWMQZ010000071.1"/>
</dbReference>
<name>A0A1C0U4K9_9GAMM</name>
<accession>A0A1C0U4K9</accession>